<gene>
    <name evidence="3" type="ORF">FOF44_07900</name>
    <name evidence="2" type="ORF">GCM10007931_15810</name>
</gene>
<dbReference type="Proteomes" id="UP000319828">
    <property type="component" value="Unassembled WGS sequence"/>
</dbReference>
<keyword evidence="1" id="KW-0732">Signal</keyword>
<dbReference type="Proteomes" id="UP001157156">
    <property type="component" value="Unassembled WGS sequence"/>
</dbReference>
<feature type="chain" id="PRO_5021738917" description="Lipocalin family protein" evidence="1">
    <location>
        <begin position="18"/>
        <end position="224"/>
    </location>
</feature>
<evidence type="ECO:0000313" key="3">
    <source>
        <dbReference type="EMBL" id="TVO36991.1"/>
    </source>
</evidence>
<dbReference type="EMBL" id="BSPV01000004">
    <property type="protein sequence ID" value="GLT14606.1"/>
    <property type="molecule type" value="Genomic_DNA"/>
</dbReference>
<dbReference type="OrthoDB" id="5901959at2"/>
<feature type="signal peptide" evidence="1">
    <location>
        <begin position="1"/>
        <end position="17"/>
    </location>
</feature>
<evidence type="ECO:0000256" key="1">
    <source>
        <dbReference type="SAM" id="SignalP"/>
    </source>
</evidence>
<sequence length="224" mass="25529">MKSLIVLLSSLALGAAAFESPKKYDMFLFDNPFLIGQWHVINPSPELIPEDFLSITLQLESNYQFEIQIKRKDHTVHSWSGEYSVSNAKIILGTQSEAPQSYQYSVNANQLLLNGVAFNKTVPKHLSGYWRSIEVKGGDVASSSVSDIDLVLYPNFYFSIQSFNEKGDNKYRDGVYYIEDNYIYFIYSDGEQSSQFALNSDQLVLSSHDVDMYIAFQRSNLKLH</sequence>
<evidence type="ECO:0000313" key="4">
    <source>
        <dbReference type="Proteomes" id="UP000319828"/>
    </source>
</evidence>
<reference evidence="2" key="1">
    <citation type="journal article" date="2014" name="Int. J. Syst. Evol. Microbiol.">
        <title>Complete genome of a new Firmicutes species belonging to the dominant human colonic microbiota ('Ruminococcus bicirculans') reveals two chromosomes and a selective capacity to utilize plant glucans.</title>
        <authorList>
            <consortium name="NISC Comparative Sequencing Program"/>
            <person name="Wegmann U."/>
            <person name="Louis P."/>
            <person name="Goesmann A."/>
            <person name="Henrissat B."/>
            <person name="Duncan S.H."/>
            <person name="Flint H.J."/>
        </authorList>
    </citation>
    <scope>NUCLEOTIDE SEQUENCE</scope>
    <source>
        <strain evidence="2">NBRC 111146</strain>
    </source>
</reference>
<proteinExistence type="predicted"/>
<reference evidence="3 4" key="3">
    <citation type="submission" date="2019-07" db="EMBL/GenBank/DDBJ databases">
        <title>The draft genome sequence of Vibrio algivorus M1486.</title>
        <authorList>
            <person name="Meng X."/>
        </authorList>
    </citation>
    <scope>NUCLEOTIDE SEQUENCE [LARGE SCALE GENOMIC DNA]</scope>
    <source>
        <strain evidence="3 4">M1486</strain>
    </source>
</reference>
<reference evidence="5" key="2">
    <citation type="journal article" date="2019" name="Int. J. Syst. Evol. Microbiol.">
        <title>The Global Catalogue of Microorganisms (GCM) 10K type strain sequencing project: providing services to taxonomists for standard genome sequencing and annotation.</title>
        <authorList>
            <consortium name="The Broad Institute Genomics Platform"/>
            <consortium name="The Broad Institute Genome Sequencing Center for Infectious Disease"/>
            <person name="Wu L."/>
            <person name="Ma J."/>
        </authorList>
    </citation>
    <scope>NUCLEOTIDE SEQUENCE [LARGE SCALE GENOMIC DNA]</scope>
    <source>
        <strain evidence="5">NBRC 111146</strain>
    </source>
</reference>
<keyword evidence="5" id="KW-1185">Reference proteome</keyword>
<dbReference type="RefSeq" id="WP_089122990.1">
    <property type="nucleotide sequence ID" value="NZ_BSPV01000004.1"/>
</dbReference>
<name>A0A557P8K1_9VIBR</name>
<reference evidence="2" key="4">
    <citation type="submission" date="2023-01" db="EMBL/GenBank/DDBJ databases">
        <title>Draft genome sequence of Vibrio algivorus strain NBRC 111146.</title>
        <authorList>
            <person name="Sun Q."/>
            <person name="Mori K."/>
        </authorList>
    </citation>
    <scope>NUCLEOTIDE SEQUENCE</scope>
    <source>
        <strain evidence="2">NBRC 111146</strain>
    </source>
</reference>
<evidence type="ECO:0000313" key="2">
    <source>
        <dbReference type="EMBL" id="GLT14606.1"/>
    </source>
</evidence>
<organism evidence="3 4">
    <name type="scientific">Vibrio algivorus</name>
    <dbReference type="NCBI Taxonomy" id="1667024"/>
    <lineage>
        <taxon>Bacteria</taxon>
        <taxon>Pseudomonadati</taxon>
        <taxon>Pseudomonadota</taxon>
        <taxon>Gammaproteobacteria</taxon>
        <taxon>Vibrionales</taxon>
        <taxon>Vibrionaceae</taxon>
        <taxon>Vibrio</taxon>
    </lineage>
</organism>
<dbReference type="EMBL" id="VMKJ01000012">
    <property type="protein sequence ID" value="TVO36991.1"/>
    <property type="molecule type" value="Genomic_DNA"/>
</dbReference>
<accession>A0A557P8K1</accession>
<evidence type="ECO:0008006" key="6">
    <source>
        <dbReference type="Google" id="ProtNLM"/>
    </source>
</evidence>
<protein>
    <recommendedName>
        <fullName evidence="6">Lipocalin family protein</fullName>
    </recommendedName>
</protein>
<comment type="caution">
    <text evidence="3">The sequence shown here is derived from an EMBL/GenBank/DDBJ whole genome shotgun (WGS) entry which is preliminary data.</text>
</comment>
<evidence type="ECO:0000313" key="5">
    <source>
        <dbReference type="Proteomes" id="UP001157156"/>
    </source>
</evidence>
<dbReference type="AlphaFoldDB" id="A0A557P8K1"/>